<comment type="similarity">
    <text evidence="1">Belongs to the Gfo/Idh/MocA family.</text>
</comment>
<feature type="domain" description="GFO/IDH/MocA-like oxidoreductase" evidence="4">
    <location>
        <begin position="132"/>
        <end position="248"/>
    </location>
</feature>
<feature type="domain" description="Gfo/Idh/MocA-like oxidoreductase N-terminal" evidence="3">
    <location>
        <begin position="4"/>
        <end position="120"/>
    </location>
</feature>
<dbReference type="SUPFAM" id="SSF55347">
    <property type="entry name" value="Glyceraldehyde-3-phosphate dehydrogenase-like, C-terminal domain"/>
    <property type="match status" value="1"/>
</dbReference>
<dbReference type="GO" id="GO:0016491">
    <property type="term" value="F:oxidoreductase activity"/>
    <property type="evidence" value="ECO:0007669"/>
    <property type="project" value="UniProtKB-KW"/>
</dbReference>
<gene>
    <name evidence="5" type="primary">chaT</name>
</gene>
<name>A0A0A0RA70_9ACTN</name>
<dbReference type="InterPro" id="IPR036291">
    <property type="entry name" value="NAD(P)-bd_dom_sf"/>
</dbReference>
<organism evidence="5">
    <name type="scientific">Streptomyces chattanoogensis</name>
    <dbReference type="NCBI Taxonomy" id="66876"/>
    <lineage>
        <taxon>Bacteria</taxon>
        <taxon>Bacillati</taxon>
        <taxon>Actinomycetota</taxon>
        <taxon>Actinomycetes</taxon>
        <taxon>Kitasatosporales</taxon>
        <taxon>Streptomycetaceae</taxon>
        <taxon>Streptomyces</taxon>
    </lineage>
</organism>
<evidence type="ECO:0000259" key="4">
    <source>
        <dbReference type="Pfam" id="PF22725"/>
    </source>
</evidence>
<dbReference type="InterPro" id="IPR000683">
    <property type="entry name" value="Gfo/Idh/MocA-like_OxRdtase_N"/>
</dbReference>
<dbReference type="AlphaFoldDB" id="A0A0A0RA70"/>
<evidence type="ECO:0000313" key="5">
    <source>
        <dbReference type="EMBL" id="AIU99209.1"/>
    </source>
</evidence>
<dbReference type="PANTHER" id="PTHR22604">
    <property type="entry name" value="OXIDOREDUCTASES"/>
    <property type="match status" value="1"/>
</dbReference>
<dbReference type="GO" id="GO:0000166">
    <property type="term" value="F:nucleotide binding"/>
    <property type="evidence" value="ECO:0007669"/>
    <property type="project" value="InterPro"/>
</dbReference>
<proteinExistence type="inferred from homology"/>
<dbReference type="EMBL" id="KM264312">
    <property type="protein sequence ID" value="AIU99209.1"/>
    <property type="molecule type" value="Genomic_DNA"/>
</dbReference>
<dbReference type="InterPro" id="IPR055170">
    <property type="entry name" value="GFO_IDH_MocA-like_dom"/>
</dbReference>
<evidence type="ECO:0000259" key="3">
    <source>
        <dbReference type="Pfam" id="PF01408"/>
    </source>
</evidence>
<reference evidence="5" key="1">
    <citation type="submission" date="2014-08" db="EMBL/GenBank/DDBJ databases">
        <title>Characterization of a cryptic gene cluster for angucycline antibiotics by genome mining.</title>
        <authorList>
            <person name="Zhou Z."/>
            <person name="Xu Q."/>
        </authorList>
    </citation>
    <scope>NUCLEOTIDE SEQUENCE</scope>
    <source>
        <strain evidence="5">L10</strain>
    </source>
</reference>
<keyword evidence="2" id="KW-0560">Oxidoreductase</keyword>
<dbReference type="Pfam" id="PF01408">
    <property type="entry name" value="GFO_IDH_MocA"/>
    <property type="match status" value="1"/>
</dbReference>
<evidence type="ECO:0000256" key="1">
    <source>
        <dbReference type="ARBA" id="ARBA00010928"/>
    </source>
</evidence>
<evidence type="ECO:0000256" key="2">
    <source>
        <dbReference type="ARBA" id="ARBA00023002"/>
    </source>
</evidence>
<dbReference type="InterPro" id="IPR050984">
    <property type="entry name" value="Gfo/Idh/MocA_domain"/>
</dbReference>
<dbReference type="PANTHER" id="PTHR22604:SF105">
    <property type="entry name" value="TRANS-1,2-DIHYDROBENZENE-1,2-DIOL DEHYDROGENASE"/>
    <property type="match status" value="1"/>
</dbReference>
<sequence length="333" mass="35470">MDPVRIAVMGLASIARRRLLPAMAACPDVEIVAVASRDADRAWEAARAYGCRAVHGYDRLLDRADVEAVYVPLPSSLHARWTEAALRAGKHVLVEKPLADDAERAAALLASARSAGLVLRENVMFVHHGQHAAVRGLVEDGAIGQLRSFQATFTIPPLPDDDIRYDPDLGGGALADVGVYPVRAAQHFLGPDLAVRGAVLTSGPGRRVETSGAALLTADGGVTAQLSFGMEHAYRSTYELCGSEGRIRIDRAFTPPADHEPVVRLTRASGTERIRLPAEDQVASAVAAFAAAVRAGAAADDAPLWQARLLDGIRRRAAEEDTDRAETASRSVR</sequence>
<accession>A0A0A0RA70</accession>
<dbReference type="Gene3D" id="3.40.50.720">
    <property type="entry name" value="NAD(P)-binding Rossmann-like Domain"/>
    <property type="match status" value="1"/>
</dbReference>
<dbReference type="SUPFAM" id="SSF51735">
    <property type="entry name" value="NAD(P)-binding Rossmann-fold domains"/>
    <property type="match status" value="1"/>
</dbReference>
<dbReference type="Pfam" id="PF22725">
    <property type="entry name" value="GFO_IDH_MocA_C3"/>
    <property type="match status" value="1"/>
</dbReference>
<dbReference type="Gene3D" id="3.30.360.10">
    <property type="entry name" value="Dihydrodipicolinate Reductase, domain 2"/>
    <property type="match status" value="1"/>
</dbReference>
<protein>
    <submittedName>
        <fullName evidence="5">ChaT</fullName>
    </submittedName>
</protein>